<dbReference type="RefSeq" id="WP_006883397.1">
    <property type="nucleotide sequence ID" value="NZ_AOIU01000018.1"/>
</dbReference>
<reference evidence="2 3" key="1">
    <citation type="journal article" date="2014" name="PLoS Genet.">
        <title>Phylogenetically driven sequencing of extremely halophilic archaea reveals strategies for static and dynamic osmo-response.</title>
        <authorList>
            <person name="Becker E.A."/>
            <person name="Seitzer P.M."/>
            <person name="Tritt A."/>
            <person name="Larsen D."/>
            <person name="Krusor M."/>
            <person name="Yao A.I."/>
            <person name="Wu D."/>
            <person name="Madern D."/>
            <person name="Eisen J.A."/>
            <person name="Darling A.E."/>
            <person name="Facciotti M.T."/>
        </authorList>
    </citation>
    <scope>NUCLEOTIDE SEQUENCE [LARGE SCALE GENOMIC DNA]</scope>
    <source>
        <strain evidence="2 3">2-9-1</strain>
    </source>
</reference>
<dbReference type="OrthoDB" id="270977at2157"/>
<feature type="compositionally biased region" description="Polar residues" evidence="1">
    <location>
        <begin position="1"/>
        <end position="18"/>
    </location>
</feature>
<gene>
    <name evidence="2" type="ORF">C475_08606</name>
</gene>
<proteinExistence type="predicted"/>
<accession>M0CX24</accession>
<feature type="region of interest" description="Disordered" evidence="1">
    <location>
        <begin position="1"/>
        <end position="23"/>
    </location>
</feature>
<sequence length="562" mass="61147">MVADVQQKQARNNPYGSQDSKEHPDLYETFRTNWYKGYAAGFLSKAVIGGGAASRAKSTLKSADRVQDLSDRLASTGALRALSRVSDATDAAKARATARILLAADDAAGPVVRRADTAGQAVRLWRLGRAADADLDALPDANQRRLGDVLARADGEAAETIQRMDRAVLEDFTAPDVSPAVRVRLPGTYADLDAARRADLTQTIDGDGRAARNAATLDSDGVRDALDFYCGGVSASVSSLGAPGLSADRFYSGGLQDRCSIQTDFESNLWQIDSDLRERLDRSTLQTVQDNDLGSEAAQYLQRSGDVGGQRLLNDLADADDDRLDSFLTYRVETDGDVPDDLADGVRRSLTRVYDDGRISSGAIGEITRDIDALTGNDQVDGLSSVLADDVYGTGNWDNIKGALYEVRIANQRIVDDFEPGDELVMGYKPNAELDDFDYDSLSQTDIEAIAQDTGLSESTVETYLKYGQSGDPDPEFDSLVVMDGENAVYYEAKSGRVSTADIKKKATFLKGLERQADITQTEMRLISRLPRSDSDVRGVAWDFVDKKQWGDSSQLEWDWGQ</sequence>
<evidence type="ECO:0000313" key="2">
    <source>
        <dbReference type="EMBL" id="ELZ26982.1"/>
    </source>
</evidence>
<evidence type="ECO:0000313" key="3">
    <source>
        <dbReference type="Proteomes" id="UP000011626"/>
    </source>
</evidence>
<organism evidence="2 3">
    <name type="scientific">Halosimplex carlsbadense 2-9-1</name>
    <dbReference type="NCBI Taxonomy" id="797114"/>
    <lineage>
        <taxon>Archaea</taxon>
        <taxon>Methanobacteriati</taxon>
        <taxon>Methanobacteriota</taxon>
        <taxon>Stenosarchaea group</taxon>
        <taxon>Halobacteria</taxon>
        <taxon>Halobacteriales</taxon>
        <taxon>Haloarculaceae</taxon>
        <taxon>Halosimplex</taxon>
    </lineage>
</organism>
<dbReference type="eggNOG" id="arCOG10906">
    <property type="taxonomic scope" value="Archaea"/>
</dbReference>
<name>M0CX24_9EURY</name>
<comment type="caution">
    <text evidence="2">The sequence shown here is derived from an EMBL/GenBank/DDBJ whole genome shotgun (WGS) entry which is preliminary data.</text>
</comment>
<dbReference type="EMBL" id="AOIU01000018">
    <property type="protein sequence ID" value="ELZ26982.1"/>
    <property type="molecule type" value="Genomic_DNA"/>
</dbReference>
<dbReference type="AlphaFoldDB" id="M0CX24"/>
<evidence type="ECO:0000256" key="1">
    <source>
        <dbReference type="SAM" id="MobiDB-lite"/>
    </source>
</evidence>
<keyword evidence="3" id="KW-1185">Reference proteome</keyword>
<dbReference type="Proteomes" id="UP000011626">
    <property type="component" value="Unassembled WGS sequence"/>
</dbReference>
<protein>
    <submittedName>
        <fullName evidence="2">Uncharacterized protein</fullName>
    </submittedName>
</protein>